<dbReference type="PROSITE" id="PS50234">
    <property type="entry name" value="VWFA"/>
    <property type="match status" value="1"/>
</dbReference>
<dbReference type="KEGG" id="llu:AKJ09_00184"/>
<name>A0A0K1PJ21_9BACT</name>
<dbReference type="SUPFAM" id="SSF53300">
    <property type="entry name" value="vWA-like"/>
    <property type="match status" value="1"/>
</dbReference>
<gene>
    <name evidence="4" type="ORF">AKJ09_00184</name>
</gene>
<dbReference type="AlphaFoldDB" id="A0A0K1PJ21"/>
<accession>A0A0K1PJ21</accession>
<dbReference type="RefSeq" id="WP_146645163.1">
    <property type="nucleotide sequence ID" value="NZ_CP012333.1"/>
</dbReference>
<dbReference type="InterPro" id="IPR002035">
    <property type="entry name" value="VWF_A"/>
</dbReference>
<dbReference type="Proteomes" id="UP000064967">
    <property type="component" value="Chromosome"/>
</dbReference>
<evidence type="ECO:0000256" key="1">
    <source>
        <dbReference type="SAM" id="MobiDB-lite"/>
    </source>
</evidence>
<proteinExistence type="predicted"/>
<evidence type="ECO:0000256" key="2">
    <source>
        <dbReference type="SAM" id="SignalP"/>
    </source>
</evidence>
<evidence type="ECO:0000313" key="4">
    <source>
        <dbReference type="EMBL" id="AKU93520.1"/>
    </source>
</evidence>
<feature type="chain" id="PRO_5005465819" description="VWFA domain-containing protein" evidence="2">
    <location>
        <begin position="21"/>
        <end position="390"/>
    </location>
</feature>
<dbReference type="Gene3D" id="3.40.50.410">
    <property type="entry name" value="von Willebrand factor, type A domain"/>
    <property type="match status" value="1"/>
</dbReference>
<dbReference type="InterPro" id="IPR036465">
    <property type="entry name" value="vWFA_dom_sf"/>
</dbReference>
<dbReference type="OrthoDB" id="5517430at2"/>
<keyword evidence="2" id="KW-0732">Signal</keyword>
<dbReference type="SMART" id="SM00327">
    <property type="entry name" value="VWA"/>
    <property type="match status" value="1"/>
</dbReference>
<sequence length="390" mass="39438">MRAWLLGLLTAIGSVGMACSSSSDGSIFPDGGTGNGSHPGTSDTFGGSVTDDGGEGSSGGSSGNNGDAAACAVASAAAQLTPVNMVVMFDESGSMGDTTENPAYKPELRWIPVGDAMKAFFKDPESAGMSASITFFPMAPTVNRPEAPWKACATTDYNTAEVALSALPNAALADAITAHAPKGDTPTRVAVAGAIQQAQAIAAAKPTEKTVIVLVTDGEPYGCGATTTQQTKNELQSVVSEVSAVAATIPTYVIGVGPSVAALDAVATGGGTTAFHVDVGNPAKTSSDLSAALTAIRGNLTRCDFDIPAPSDGRAIDFNKVNVEFTPSGQATKTLPYSADCSDATGWHFDNAAAPKKVLLCDSACGTVRADTGGQINVSFRCEDRPDVIK</sequence>
<feature type="signal peptide" evidence="2">
    <location>
        <begin position="1"/>
        <end position="20"/>
    </location>
</feature>
<evidence type="ECO:0000313" key="5">
    <source>
        <dbReference type="Proteomes" id="UP000064967"/>
    </source>
</evidence>
<feature type="region of interest" description="Disordered" evidence="1">
    <location>
        <begin position="28"/>
        <end position="65"/>
    </location>
</feature>
<keyword evidence="5" id="KW-1185">Reference proteome</keyword>
<protein>
    <recommendedName>
        <fullName evidence="3">VWFA domain-containing protein</fullName>
    </recommendedName>
</protein>
<dbReference type="PROSITE" id="PS51257">
    <property type="entry name" value="PROKAR_LIPOPROTEIN"/>
    <property type="match status" value="1"/>
</dbReference>
<dbReference type="EMBL" id="CP012333">
    <property type="protein sequence ID" value="AKU93520.1"/>
    <property type="molecule type" value="Genomic_DNA"/>
</dbReference>
<evidence type="ECO:0000259" key="3">
    <source>
        <dbReference type="PROSITE" id="PS50234"/>
    </source>
</evidence>
<feature type="domain" description="VWFA" evidence="3">
    <location>
        <begin position="84"/>
        <end position="300"/>
    </location>
</feature>
<reference evidence="4 5" key="1">
    <citation type="submission" date="2015-08" db="EMBL/GenBank/DDBJ databases">
        <authorList>
            <person name="Babu N.S."/>
            <person name="Beckwith C.J."/>
            <person name="Beseler K.G."/>
            <person name="Brison A."/>
            <person name="Carone J.V."/>
            <person name="Caskin T.P."/>
            <person name="Diamond M."/>
            <person name="Durham M.E."/>
            <person name="Foxe J.M."/>
            <person name="Go M."/>
            <person name="Henderson B.A."/>
            <person name="Jones I.B."/>
            <person name="McGettigan J.A."/>
            <person name="Micheletti S.J."/>
            <person name="Nasrallah M.E."/>
            <person name="Ortiz D."/>
            <person name="Piller C.R."/>
            <person name="Privatt S.R."/>
            <person name="Schneider S.L."/>
            <person name="Sharp S."/>
            <person name="Smith T.C."/>
            <person name="Stanton J.D."/>
            <person name="Ullery H.E."/>
            <person name="Wilson R.J."/>
            <person name="Serrano M.G."/>
            <person name="Buck G."/>
            <person name="Lee V."/>
            <person name="Wang Y."/>
            <person name="Carvalho R."/>
            <person name="Voegtly L."/>
            <person name="Shi R."/>
            <person name="Duckworth R."/>
            <person name="Johnson A."/>
            <person name="Loviza R."/>
            <person name="Walstead R."/>
            <person name="Shah Z."/>
            <person name="Kiflezghi M."/>
            <person name="Wade K."/>
            <person name="Ball S.L."/>
            <person name="Bradley K.W."/>
            <person name="Asai D.J."/>
            <person name="Bowman C.A."/>
            <person name="Russell D.A."/>
            <person name="Pope W.H."/>
            <person name="Jacobs-Sera D."/>
            <person name="Hendrix R.W."/>
            <person name="Hatfull G.F."/>
        </authorList>
    </citation>
    <scope>NUCLEOTIDE SEQUENCE [LARGE SCALE GENOMIC DNA]</scope>
    <source>
        <strain evidence="4 5">DSM 27648</strain>
    </source>
</reference>
<organism evidence="4 5">
    <name type="scientific">Labilithrix luteola</name>
    <dbReference type="NCBI Taxonomy" id="1391654"/>
    <lineage>
        <taxon>Bacteria</taxon>
        <taxon>Pseudomonadati</taxon>
        <taxon>Myxococcota</taxon>
        <taxon>Polyangia</taxon>
        <taxon>Polyangiales</taxon>
        <taxon>Labilitrichaceae</taxon>
        <taxon>Labilithrix</taxon>
    </lineage>
</organism>